<dbReference type="EMBL" id="BAABME010001228">
    <property type="protein sequence ID" value="GAA0148365.1"/>
    <property type="molecule type" value="Genomic_DNA"/>
</dbReference>
<accession>A0AAV3PAE4</accession>
<feature type="domain" description="Integrase zinc-binding" evidence="1">
    <location>
        <begin position="36"/>
        <end position="92"/>
    </location>
</feature>
<keyword evidence="3" id="KW-1185">Reference proteome</keyword>
<dbReference type="Proteomes" id="UP001454036">
    <property type="component" value="Unassembled WGS sequence"/>
</dbReference>
<dbReference type="Pfam" id="PF17921">
    <property type="entry name" value="Integrase_H2C2"/>
    <property type="match status" value="1"/>
</dbReference>
<evidence type="ECO:0000313" key="3">
    <source>
        <dbReference type="Proteomes" id="UP001454036"/>
    </source>
</evidence>
<proteinExistence type="predicted"/>
<evidence type="ECO:0000313" key="2">
    <source>
        <dbReference type="EMBL" id="GAA0148365.1"/>
    </source>
</evidence>
<sequence>MLRSGNHINRNFKFRVLQDELYKQSHLGPLLFCVSERKIDQTLYEVHKGHVCSHHIVGQTLALIITRAGYYWPTIMKNAMEYVKRYYTCQRMQLVPRQPVAEMSSVVSTIPFAM</sequence>
<name>A0AAV3PAE4_LITER</name>
<dbReference type="InterPro" id="IPR041588">
    <property type="entry name" value="Integrase_H2C2"/>
</dbReference>
<protein>
    <recommendedName>
        <fullName evidence="1">Integrase zinc-binding domain-containing protein</fullName>
    </recommendedName>
</protein>
<organism evidence="2 3">
    <name type="scientific">Lithospermum erythrorhizon</name>
    <name type="common">Purple gromwell</name>
    <name type="synonym">Lithospermum officinale var. erythrorhizon</name>
    <dbReference type="NCBI Taxonomy" id="34254"/>
    <lineage>
        <taxon>Eukaryota</taxon>
        <taxon>Viridiplantae</taxon>
        <taxon>Streptophyta</taxon>
        <taxon>Embryophyta</taxon>
        <taxon>Tracheophyta</taxon>
        <taxon>Spermatophyta</taxon>
        <taxon>Magnoliopsida</taxon>
        <taxon>eudicotyledons</taxon>
        <taxon>Gunneridae</taxon>
        <taxon>Pentapetalae</taxon>
        <taxon>asterids</taxon>
        <taxon>lamiids</taxon>
        <taxon>Boraginales</taxon>
        <taxon>Boraginaceae</taxon>
        <taxon>Boraginoideae</taxon>
        <taxon>Lithospermeae</taxon>
        <taxon>Lithospermum</taxon>
    </lineage>
</organism>
<dbReference type="AlphaFoldDB" id="A0AAV3PAE4"/>
<comment type="caution">
    <text evidence="2">The sequence shown here is derived from an EMBL/GenBank/DDBJ whole genome shotgun (WGS) entry which is preliminary data.</text>
</comment>
<dbReference type="Gene3D" id="1.10.340.70">
    <property type="match status" value="1"/>
</dbReference>
<reference evidence="2 3" key="1">
    <citation type="submission" date="2024-01" db="EMBL/GenBank/DDBJ databases">
        <title>The complete chloroplast genome sequence of Lithospermum erythrorhizon: insights into the phylogenetic relationship among Boraginaceae species and the maternal lineages of purple gromwells.</title>
        <authorList>
            <person name="Okada T."/>
            <person name="Watanabe K."/>
        </authorList>
    </citation>
    <scope>NUCLEOTIDE SEQUENCE [LARGE SCALE GENOMIC DNA]</scope>
</reference>
<evidence type="ECO:0000259" key="1">
    <source>
        <dbReference type="Pfam" id="PF17921"/>
    </source>
</evidence>
<gene>
    <name evidence="2" type="ORF">LIER_07829</name>
</gene>